<evidence type="ECO:0000256" key="1">
    <source>
        <dbReference type="ARBA" id="ARBA00004429"/>
    </source>
</evidence>
<dbReference type="RefSeq" id="WP_058239946.1">
    <property type="nucleotide sequence ID" value="NZ_CYPW01000023.1"/>
</dbReference>
<dbReference type="PANTHER" id="PTHR30574:SF1">
    <property type="entry name" value="SULPHUR TRANSPORT DOMAIN-CONTAINING PROTEIN"/>
    <property type="match status" value="1"/>
</dbReference>
<keyword evidence="6 9" id="KW-1133">Transmembrane helix</keyword>
<feature type="transmembrane region" description="Helical" evidence="9">
    <location>
        <begin position="12"/>
        <end position="29"/>
    </location>
</feature>
<evidence type="ECO:0000256" key="6">
    <source>
        <dbReference type="ARBA" id="ARBA00022989"/>
    </source>
</evidence>
<proteinExistence type="inferred from homology"/>
<dbReference type="EMBL" id="CYPW01000023">
    <property type="protein sequence ID" value="CUH52734.1"/>
    <property type="molecule type" value="Genomic_DNA"/>
</dbReference>
<accession>A0A0P1ERQ3</accession>
<comment type="similarity">
    <text evidence="8">Belongs to the TsuA/YedE (TC 9.B.102) family.</text>
</comment>
<keyword evidence="5 9" id="KW-0812">Transmembrane</keyword>
<evidence type="ECO:0000256" key="2">
    <source>
        <dbReference type="ARBA" id="ARBA00022448"/>
    </source>
</evidence>
<evidence type="ECO:0000256" key="7">
    <source>
        <dbReference type="ARBA" id="ARBA00023136"/>
    </source>
</evidence>
<feature type="transmembrane region" description="Helical" evidence="9">
    <location>
        <begin position="56"/>
        <end position="74"/>
    </location>
</feature>
<dbReference type="AlphaFoldDB" id="A0A0P1ERQ3"/>
<keyword evidence="11" id="KW-1185">Reference proteome</keyword>
<dbReference type="Pfam" id="PF04143">
    <property type="entry name" value="Sulf_transp"/>
    <property type="match status" value="1"/>
</dbReference>
<evidence type="ECO:0000256" key="9">
    <source>
        <dbReference type="SAM" id="Phobius"/>
    </source>
</evidence>
<dbReference type="GO" id="GO:0005886">
    <property type="term" value="C:plasma membrane"/>
    <property type="evidence" value="ECO:0007669"/>
    <property type="project" value="UniProtKB-SubCell"/>
</dbReference>
<keyword evidence="3" id="KW-1003">Cell membrane</keyword>
<evidence type="ECO:0000256" key="8">
    <source>
        <dbReference type="ARBA" id="ARBA00035655"/>
    </source>
</evidence>
<keyword evidence="2" id="KW-0813">Transport</keyword>
<keyword evidence="4" id="KW-0997">Cell inner membrane</keyword>
<reference evidence="10 11" key="1">
    <citation type="submission" date="2015-09" db="EMBL/GenBank/DDBJ databases">
        <authorList>
            <consortium name="Swine Surveillance"/>
        </authorList>
    </citation>
    <scope>NUCLEOTIDE SEQUENCE [LARGE SCALE GENOMIC DNA]</scope>
    <source>
        <strain evidence="10 11">CECT 7688</strain>
    </source>
</reference>
<dbReference type="InterPro" id="IPR007272">
    <property type="entry name" value="Sulf_transp_TsuA/YedE"/>
</dbReference>
<protein>
    <submittedName>
        <fullName evidence="10">Putative transporter component</fullName>
    </submittedName>
</protein>
<name>A0A0P1ERQ3_9RHOB</name>
<evidence type="ECO:0000256" key="5">
    <source>
        <dbReference type="ARBA" id="ARBA00022692"/>
    </source>
</evidence>
<gene>
    <name evidence="10" type="ORF">SHM7688_02181</name>
</gene>
<feature type="transmembrane region" description="Helical" evidence="9">
    <location>
        <begin position="122"/>
        <end position="142"/>
    </location>
</feature>
<evidence type="ECO:0000313" key="10">
    <source>
        <dbReference type="EMBL" id="CUH52734.1"/>
    </source>
</evidence>
<evidence type="ECO:0000313" key="11">
    <source>
        <dbReference type="Proteomes" id="UP000054823"/>
    </source>
</evidence>
<comment type="subcellular location">
    <subcellularLocation>
        <location evidence="1">Cell inner membrane</location>
        <topology evidence="1">Multi-pass membrane protein</topology>
    </subcellularLocation>
</comment>
<evidence type="ECO:0000256" key="4">
    <source>
        <dbReference type="ARBA" id="ARBA00022519"/>
    </source>
</evidence>
<dbReference type="STRING" id="321267.SHM7688_02181"/>
<evidence type="ECO:0000256" key="3">
    <source>
        <dbReference type="ARBA" id="ARBA00022475"/>
    </source>
</evidence>
<dbReference type="PANTHER" id="PTHR30574">
    <property type="entry name" value="INNER MEMBRANE PROTEIN YEDE"/>
    <property type="match status" value="1"/>
</dbReference>
<sequence>MLSSIPSDWLFGLGGGLLIGLGGAVFLLGNGRIMGASGIIGGLVDGSGKGNLGERIAFLLGVFLLPILIYPLFGEVDTHASGNLAVLIAAGLLVGVGTRIANGCTSGHGVCGISRLSLRGMVATVFYIMAGGLTVVLFRHILGVI</sequence>
<feature type="transmembrane region" description="Helical" evidence="9">
    <location>
        <begin position="80"/>
        <end position="101"/>
    </location>
</feature>
<keyword evidence="7 9" id="KW-0472">Membrane</keyword>
<organism evidence="10 11">
    <name type="scientific">Shimia marina</name>
    <dbReference type="NCBI Taxonomy" id="321267"/>
    <lineage>
        <taxon>Bacteria</taxon>
        <taxon>Pseudomonadati</taxon>
        <taxon>Pseudomonadota</taxon>
        <taxon>Alphaproteobacteria</taxon>
        <taxon>Rhodobacterales</taxon>
        <taxon>Roseobacteraceae</taxon>
    </lineage>
</organism>
<dbReference type="Proteomes" id="UP000054823">
    <property type="component" value="Unassembled WGS sequence"/>
</dbReference>